<accession>A0A5B9P831</accession>
<proteinExistence type="predicted"/>
<reference evidence="4 5" key="1">
    <citation type="submission" date="2019-08" db="EMBL/GenBank/DDBJ databases">
        <title>Deep-cultivation of Planctomycetes and their phenomic and genomic characterization uncovers novel biology.</title>
        <authorList>
            <person name="Wiegand S."/>
            <person name="Jogler M."/>
            <person name="Boedeker C."/>
            <person name="Pinto D."/>
            <person name="Vollmers J."/>
            <person name="Rivas-Marin E."/>
            <person name="Kohn T."/>
            <person name="Peeters S.H."/>
            <person name="Heuer A."/>
            <person name="Rast P."/>
            <person name="Oberbeckmann S."/>
            <person name="Bunk B."/>
            <person name="Jeske O."/>
            <person name="Meyerdierks A."/>
            <person name="Storesund J.E."/>
            <person name="Kallscheuer N."/>
            <person name="Luecker S."/>
            <person name="Lage O.M."/>
            <person name="Pohl T."/>
            <person name="Merkel B.J."/>
            <person name="Hornburger P."/>
            <person name="Mueller R.-W."/>
            <person name="Bruemmer F."/>
            <person name="Labrenz M."/>
            <person name="Spormann A.M."/>
            <person name="Op den Camp H."/>
            <person name="Overmann J."/>
            <person name="Amann R."/>
            <person name="Jetten M.S.M."/>
            <person name="Mascher T."/>
            <person name="Medema M.H."/>
            <person name="Devos D.P."/>
            <person name="Kaster A.-K."/>
            <person name="Ovreas L."/>
            <person name="Rohde M."/>
            <person name="Galperin M.Y."/>
            <person name="Jogler C."/>
        </authorList>
    </citation>
    <scope>NUCLEOTIDE SEQUENCE [LARGE SCALE GENOMIC DNA]</scope>
    <source>
        <strain evidence="4 5">FC18</strain>
    </source>
</reference>
<keyword evidence="1 4" id="KW-0645">Protease</keyword>
<keyword evidence="5" id="KW-1185">Reference proteome</keyword>
<evidence type="ECO:0000256" key="3">
    <source>
        <dbReference type="SAM" id="MobiDB-lite"/>
    </source>
</evidence>
<organism evidence="4 5">
    <name type="scientific">Mariniblastus fucicola</name>
    <dbReference type="NCBI Taxonomy" id="980251"/>
    <lineage>
        <taxon>Bacteria</taxon>
        <taxon>Pseudomonadati</taxon>
        <taxon>Planctomycetota</taxon>
        <taxon>Planctomycetia</taxon>
        <taxon>Pirellulales</taxon>
        <taxon>Pirellulaceae</taxon>
        <taxon>Mariniblastus</taxon>
    </lineage>
</organism>
<evidence type="ECO:0000256" key="1">
    <source>
        <dbReference type="ARBA" id="ARBA00022670"/>
    </source>
</evidence>
<sequence length="588" mass="62987">MLSRAQQLPCVGPGLSFEFRTPKRYAIDIVGHPSPAETIQNAEATTMGLLDIFEQILQPQKQPSRNSGGGRSAGQSRGVRLPDLDPTPRVGDGGIGDVMHSVVQVVALREGFMGGMSSAWTGSGTIVHPQGVILTNCHVANPRAMGMSSPPADRLGIAITEESDRAPALSYFGECVCYDADLDLAVIRIVCDVKGRKVRKLNLPSVAIGDSDELDLGDRISIFGYPGIGGENVTFTSGSVSGFSKEKGVRHPRAWIKTDATIAGGNSGGTAVCPKGFLVGVPTQAAAGTGITPVDARPVLDTNRDGKIDQRDTPMAIGGFINGLRPVNLAIPLLEKAGMRIGDDRGPSSDMPEHKPAPIRGFDFDLVREKPEFSNLLFSTRVTDDGRPIYPTSSIPAGVDEVYASFDFDNLRNGIAWSVVWMNEGKVIIEQKDTWDDGEEGRKTVKIANQRGVPNGKYTLVVGIKEEIALEGEMHVGPLVDESDSEISGRVVDGESGRGIDGALVIVLKPRVEMRQFLSSRRESDVQSSTETDREGSFQLPEQLPKGNAYSMVIAARGFKPLTVEHALRVSAGAPEHANIGDIELERD</sequence>
<dbReference type="PANTHER" id="PTHR43343:SF3">
    <property type="entry name" value="PROTEASE DO-LIKE 8, CHLOROPLASTIC"/>
    <property type="match status" value="1"/>
</dbReference>
<dbReference type="GO" id="GO:0006508">
    <property type="term" value="P:proteolysis"/>
    <property type="evidence" value="ECO:0007669"/>
    <property type="project" value="UniProtKB-KW"/>
</dbReference>
<gene>
    <name evidence="4" type="primary">htrA_1</name>
    <name evidence="4" type="ORF">MFFC18_27220</name>
</gene>
<dbReference type="InterPro" id="IPR008969">
    <property type="entry name" value="CarboxyPept-like_regulatory"/>
</dbReference>
<dbReference type="Pfam" id="PF13620">
    <property type="entry name" value="CarboxypepD_reg"/>
    <property type="match status" value="1"/>
</dbReference>
<dbReference type="AlphaFoldDB" id="A0A5B9P831"/>
<dbReference type="PANTHER" id="PTHR43343">
    <property type="entry name" value="PEPTIDASE S12"/>
    <property type="match status" value="1"/>
</dbReference>
<dbReference type="Gene3D" id="2.40.10.120">
    <property type="match status" value="1"/>
</dbReference>
<feature type="region of interest" description="Disordered" evidence="3">
    <location>
        <begin position="519"/>
        <end position="543"/>
    </location>
</feature>
<feature type="compositionally biased region" description="Basic and acidic residues" evidence="3">
    <location>
        <begin position="519"/>
        <end position="536"/>
    </location>
</feature>
<dbReference type="EMBL" id="CP042912">
    <property type="protein sequence ID" value="QEG22837.1"/>
    <property type="molecule type" value="Genomic_DNA"/>
</dbReference>
<evidence type="ECO:0000256" key="2">
    <source>
        <dbReference type="ARBA" id="ARBA00022801"/>
    </source>
</evidence>
<dbReference type="SUPFAM" id="SSF50494">
    <property type="entry name" value="Trypsin-like serine proteases"/>
    <property type="match status" value="1"/>
</dbReference>
<dbReference type="InterPro" id="IPR009003">
    <property type="entry name" value="Peptidase_S1_PA"/>
</dbReference>
<dbReference type="Proteomes" id="UP000322214">
    <property type="component" value="Chromosome"/>
</dbReference>
<dbReference type="Gene3D" id="2.60.40.1120">
    <property type="entry name" value="Carboxypeptidase-like, regulatory domain"/>
    <property type="match status" value="1"/>
</dbReference>
<dbReference type="InterPro" id="IPR051201">
    <property type="entry name" value="Chloro_Bact_Ser_Proteases"/>
</dbReference>
<keyword evidence="2" id="KW-0378">Hydrolase</keyword>
<dbReference type="STRING" id="980251.GCA_001642875_01511"/>
<dbReference type="PRINTS" id="PR00834">
    <property type="entry name" value="PROTEASES2C"/>
</dbReference>
<dbReference type="InterPro" id="IPR001940">
    <property type="entry name" value="Peptidase_S1C"/>
</dbReference>
<protein>
    <submittedName>
        <fullName evidence="4">Serine protease HtrA</fullName>
    </submittedName>
</protein>
<dbReference type="Pfam" id="PF13365">
    <property type="entry name" value="Trypsin_2"/>
    <property type="match status" value="1"/>
</dbReference>
<name>A0A5B9P831_9BACT</name>
<dbReference type="SUPFAM" id="SSF49464">
    <property type="entry name" value="Carboxypeptidase regulatory domain-like"/>
    <property type="match status" value="1"/>
</dbReference>
<dbReference type="OrthoDB" id="277520at2"/>
<dbReference type="GO" id="GO:0004252">
    <property type="term" value="F:serine-type endopeptidase activity"/>
    <property type="evidence" value="ECO:0007669"/>
    <property type="project" value="InterPro"/>
</dbReference>
<feature type="region of interest" description="Disordered" evidence="3">
    <location>
        <begin position="59"/>
        <end position="93"/>
    </location>
</feature>
<evidence type="ECO:0000313" key="5">
    <source>
        <dbReference type="Proteomes" id="UP000322214"/>
    </source>
</evidence>
<dbReference type="KEGG" id="mff:MFFC18_27220"/>
<evidence type="ECO:0000313" key="4">
    <source>
        <dbReference type="EMBL" id="QEG22837.1"/>
    </source>
</evidence>